<evidence type="ECO:0000256" key="7">
    <source>
        <dbReference type="PROSITE-ProRule" id="PRU00433"/>
    </source>
</evidence>
<dbReference type="InterPro" id="IPR004852">
    <property type="entry name" value="Di-haem_cyt_c_peroxidsae"/>
</dbReference>
<evidence type="ECO:0000256" key="8">
    <source>
        <dbReference type="SAM" id="SignalP"/>
    </source>
</evidence>
<organism evidence="10 11">
    <name type="scientific">Mesoterricola silvestris</name>
    <dbReference type="NCBI Taxonomy" id="2927979"/>
    <lineage>
        <taxon>Bacteria</taxon>
        <taxon>Pseudomonadati</taxon>
        <taxon>Acidobacteriota</taxon>
        <taxon>Holophagae</taxon>
        <taxon>Holophagales</taxon>
        <taxon>Holophagaceae</taxon>
        <taxon>Mesoterricola</taxon>
    </lineage>
</organism>
<sequence length="386" mass="41088">MSARIRNVRLLAGAGLALGLACGSAGSPGPGGGLSPAASLGEQIFKDTSLSASGLQSCATCHVAEAGHGSDNDLPAQLGGAALNLQGTRQSPTIRYLATNTGFHYDAEGTPTGGFFWDGRAETLADQAAGPFLNPLEMAMPSKAAVVAKLAAAPYAAAFRAAFGDAIFTDVEQAYRCMTLALQHYQREDRDFQPFSSKFDAFLRGGVRLTDAEARGMALFNDPQKGNCASCHPSSGPRPLFTDFTYDALGVPRNPALSANADPAYFDLGLGARPEIARPDLYGAFKVPTLRNVALRKALFHNGRFTSLTDAVTFYVQRDTHPEKWYPTAPDGTVMKFDDLPAKYHGNVNVKEVPYNRLPGQAPALTDAEVDDVVAFLKTLTDGYTR</sequence>
<keyword evidence="2 7" id="KW-0349">Heme</keyword>
<evidence type="ECO:0000313" key="11">
    <source>
        <dbReference type="Proteomes" id="UP001238179"/>
    </source>
</evidence>
<dbReference type="GO" id="GO:0020037">
    <property type="term" value="F:heme binding"/>
    <property type="evidence" value="ECO:0007669"/>
    <property type="project" value="InterPro"/>
</dbReference>
<dbReference type="Gene3D" id="1.10.760.10">
    <property type="entry name" value="Cytochrome c-like domain"/>
    <property type="match status" value="2"/>
</dbReference>
<dbReference type="PROSITE" id="PS51007">
    <property type="entry name" value="CYTC"/>
    <property type="match status" value="2"/>
</dbReference>
<keyword evidence="4 8" id="KW-0732">Signal</keyword>
<evidence type="ECO:0000256" key="1">
    <source>
        <dbReference type="ARBA" id="ARBA00004196"/>
    </source>
</evidence>
<evidence type="ECO:0000256" key="6">
    <source>
        <dbReference type="ARBA" id="ARBA00023004"/>
    </source>
</evidence>
<dbReference type="Pfam" id="PF03150">
    <property type="entry name" value="CCP_MauG"/>
    <property type="match status" value="1"/>
</dbReference>
<evidence type="ECO:0000256" key="4">
    <source>
        <dbReference type="ARBA" id="ARBA00022729"/>
    </source>
</evidence>
<feature type="domain" description="Cytochrome c" evidence="9">
    <location>
        <begin position="211"/>
        <end position="381"/>
    </location>
</feature>
<dbReference type="Proteomes" id="UP001238179">
    <property type="component" value="Chromosome"/>
</dbReference>
<gene>
    <name evidence="10" type="ORF">METEAL_32910</name>
</gene>
<keyword evidence="3 7" id="KW-0479">Metal-binding</keyword>
<protein>
    <submittedName>
        <fullName evidence="10">Di-heme cytochrome c peroxidase</fullName>
    </submittedName>
</protein>
<name>A0AA48GU58_9BACT</name>
<dbReference type="PANTHER" id="PTHR30600">
    <property type="entry name" value="CYTOCHROME C PEROXIDASE-RELATED"/>
    <property type="match status" value="1"/>
</dbReference>
<dbReference type="InterPro" id="IPR051395">
    <property type="entry name" value="Cytochrome_c_Peroxidase/MauG"/>
</dbReference>
<evidence type="ECO:0000256" key="3">
    <source>
        <dbReference type="ARBA" id="ARBA00022723"/>
    </source>
</evidence>
<dbReference type="KEGG" id="msil:METEAL_32910"/>
<dbReference type="AlphaFoldDB" id="A0AA48GU58"/>
<accession>A0AA48GU58</accession>
<evidence type="ECO:0000313" key="10">
    <source>
        <dbReference type="EMBL" id="BDU74117.1"/>
    </source>
</evidence>
<keyword evidence="6 7" id="KW-0408">Iron</keyword>
<proteinExistence type="predicted"/>
<dbReference type="GO" id="GO:0004130">
    <property type="term" value="F:cytochrome-c peroxidase activity"/>
    <property type="evidence" value="ECO:0007669"/>
    <property type="project" value="TreeGrafter"/>
</dbReference>
<dbReference type="SUPFAM" id="SSF46626">
    <property type="entry name" value="Cytochrome c"/>
    <property type="match status" value="2"/>
</dbReference>
<feature type="domain" description="Cytochrome c" evidence="9">
    <location>
        <begin position="36"/>
        <end position="163"/>
    </location>
</feature>
<feature type="signal peptide" evidence="8">
    <location>
        <begin position="1"/>
        <end position="25"/>
    </location>
</feature>
<keyword evidence="11" id="KW-1185">Reference proteome</keyword>
<evidence type="ECO:0000259" key="9">
    <source>
        <dbReference type="PROSITE" id="PS51007"/>
    </source>
</evidence>
<dbReference type="PANTHER" id="PTHR30600:SF10">
    <property type="entry name" value="BLL6722 PROTEIN"/>
    <property type="match status" value="1"/>
</dbReference>
<evidence type="ECO:0000256" key="5">
    <source>
        <dbReference type="ARBA" id="ARBA00023002"/>
    </source>
</evidence>
<dbReference type="EMBL" id="AP027080">
    <property type="protein sequence ID" value="BDU74117.1"/>
    <property type="molecule type" value="Genomic_DNA"/>
</dbReference>
<dbReference type="GO" id="GO:0030313">
    <property type="term" value="C:cell envelope"/>
    <property type="evidence" value="ECO:0007669"/>
    <property type="project" value="UniProtKB-SubCell"/>
</dbReference>
<dbReference type="GO" id="GO:0009055">
    <property type="term" value="F:electron transfer activity"/>
    <property type="evidence" value="ECO:0007669"/>
    <property type="project" value="InterPro"/>
</dbReference>
<feature type="chain" id="PRO_5041446537" evidence="8">
    <location>
        <begin position="26"/>
        <end position="386"/>
    </location>
</feature>
<reference evidence="11" key="1">
    <citation type="journal article" date="2023" name="Int. J. Syst. Evol. Microbiol.">
        <title>Mesoterricola silvestris gen. nov., sp. nov., Mesoterricola sediminis sp. nov., Geothrix oryzae sp. nov., Geothrix edaphica sp. nov., Geothrix rubra sp. nov., and Geothrix limicola sp. nov., six novel members of Acidobacteriota isolated from soils.</title>
        <authorList>
            <person name="Itoh H."/>
            <person name="Sugisawa Y."/>
            <person name="Mise K."/>
            <person name="Xu Z."/>
            <person name="Kuniyasu M."/>
            <person name="Ushijima N."/>
            <person name="Kawano K."/>
            <person name="Kobayashi E."/>
            <person name="Shiratori Y."/>
            <person name="Masuda Y."/>
            <person name="Senoo K."/>
        </authorList>
    </citation>
    <scope>NUCLEOTIDE SEQUENCE [LARGE SCALE GENOMIC DNA]</scope>
    <source>
        <strain evidence="11">W79</strain>
    </source>
</reference>
<evidence type="ECO:0000256" key="2">
    <source>
        <dbReference type="ARBA" id="ARBA00022617"/>
    </source>
</evidence>
<dbReference type="RefSeq" id="WP_316412788.1">
    <property type="nucleotide sequence ID" value="NZ_AP027080.1"/>
</dbReference>
<comment type="subcellular location">
    <subcellularLocation>
        <location evidence="1">Cell envelope</location>
    </subcellularLocation>
</comment>
<dbReference type="GO" id="GO:0046872">
    <property type="term" value="F:metal ion binding"/>
    <property type="evidence" value="ECO:0007669"/>
    <property type="project" value="UniProtKB-KW"/>
</dbReference>
<dbReference type="InterPro" id="IPR009056">
    <property type="entry name" value="Cyt_c-like_dom"/>
</dbReference>
<keyword evidence="10" id="KW-0575">Peroxidase</keyword>
<dbReference type="InterPro" id="IPR036909">
    <property type="entry name" value="Cyt_c-like_dom_sf"/>
</dbReference>
<dbReference type="PROSITE" id="PS51257">
    <property type="entry name" value="PROKAR_LIPOPROTEIN"/>
    <property type="match status" value="1"/>
</dbReference>
<keyword evidence="5" id="KW-0560">Oxidoreductase</keyword>